<reference evidence="1 2" key="1">
    <citation type="submission" date="2022-10" db="EMBL/GenBank/DDBJ databases">
        <title>Sinirhodobacter sp. nov., isolated from ocean surface sediments.</title>
        <authorList>
            <person name="He W."/>
            <person name="Wang L."/>
            <person name="Zhang D.-F."/>
        </authorList>
    </citation>
    <scope>NUCLEOTIDE SEQUENCE [LARGE SCALE GENOMIC DNA]</scope>
    <source>
        <strain evidence="1 2">WL0115</strain>
    </source>
</reference>
<sequence length="67" mass="7202">MALKAGPLPLRVPDLKRMLKAVQEMGLEVSGIQISPDGTIQIRTTDQIPANDEAANIALAGWIRHNG</sequence>
<evidence type="ECO:0000313" key="2">
    <source>
        <dbReference type="Proteomes" id="UP001526166"/>
    </source>
</evidence>
<dbReference type="Proteomes" id="UP001526166">
    <property type="component" value="Unassembled WGS sequence"/>
</dbReference>
<protein>
    <submittedName>
        <fullName evidence="1">Uncharacterized protein</fullName>
    </submittedName>
</protein>
<keyword evidence="2" id="KW-1185">Reference proteome</keyword>
<accession>A0ABT2ZWF3</accession>
<dbReference type="RefSeq" id="WP_263846921.1">
    <property type="nucleotide sequence ID" value="NZ_JAOWKW010000001.1"/>
</dbReference>
<gene>
    <name evidence="1" type="ORF">OE699_02115</name>
</gene>
<name>A0ABT2ZWF3_9RHOB</name>
<proteinExistence type="predicted"/>
<evidence type="ECO:0000313" key="1">
    <source>
        <dbReference type="EMBL" id="MCV2877635.1"/>
    </source>
</evidence>
<organism evidence="1 2">
    <name type="scientific">Sedimentimonas flavescens</name>
    <dbReference type="NCBI Taxonomy" id="2851012"/>
    <lineage>
        <taxon>Bacteria</taxon>
        <taxon>Pseudomonadati</taxon>
        <taxon>Pseudomonadota</taxon>
        <taxon>Alphaproteobacteria</taxon>
        <taxon>Rhodobacterales</taxon>
        <taxon>Rhodobacter group</taxon>
        <taxon>Sedimentimonas</taxon>
    </lineage>
</organism>
<comment type="caution">
    <text evidence="1">The sequence shown here is derived from an EMBL/GenBank/DDBJ whole genome shotgun (WGS) entry which is preliminary data.</text>
</comment>
<dbReference type="EMBL" id="JAOWKW010000001">
    <property type="protein sequence ID" value="MCV2877635.1"/>
    <property type="molecule type" value="Genomic_DNA"/>
</dbReference>